<dbReference type="Gene3D" id="1.20.1290.10">
    <property type="entry name" value="AhpD-like"/>
    <property type="match status" value="1"/>
</dbReference>
<feature type="domain" description="Carboxymuconolactone decarboxylase-like" evidence="2">
    <location>
        <begin position="36"/>
        <end position="118"/>
    </location>
</feature>
<keyword evidence="4" id="KW-1185">Reference proteome</keyword>
<sequence>MTTENAPHAESTEGAERTATPDGLRSRLPDLTRLYPELAALSGAVRKAVATGPVPQTTIALMQLRAAQIAGSTYHAVALTEGLRKAGEEERRITAVATWQSAPYFSAAERLALELAEAVLTPNPFGERVSDALFARAAEHYDDESLWHLTAALGHLNLFIPVALIGKPIPGRPPGKNYSR</sequence>
<dbReference type="PANTHER" id="PTHR34846">
    <property type="entry name" value="4-CARBOXYMUCONOLACTONE DECARBOXYLASE FAMILY PROTEIN (AFU_ORTHOLOGUE AFUA_6G11590)"/>
    <property type="match status" value="1"/>
</dbReference>
<dbReference type="AlphaFoldDB" id="A0A1J7BCN0"/>
<evidence type="ECO:0000256" key="1">
    <source>
        <dbReference type="SAM" id="MobiDB-lite"/>
    </source>
</evidence>
<dbReference type="InterPro" id="IPR003779">
    <property type="entry name" value="CMD-like"/>
</dbReference>
<keyword evidence="3" id="KW-0575">Peroxidase</keyword>
<dbReference type="Pfam" id="PF02627">
    <property type="entry name" value="CMD"/>
    <property type="match status" value="1"/>
</dbReference>
<name>A0A1J7BCN0_9ACTN</name>
<evidence type="ECO:0000259" key="2">
    <source>
        <dbReference type="Pfam" id="PF02627"/>
    </source>
</evidence>
<dbReference type="Proteomes" id="UP000243342">
    <property type="component" value="Unassembled WGS sequence"/>
</dbReference>
<protein>
    <submittedName>
        <fullName evidence="3">Alkylhydroperoxidase</fullName>
    </submittedName>
</protein>
<dbReference type="InterPro" id="IPR029032">
    <property type="entry name" value="AhpD-like"/>
</dbReference>
<dbReference type="OrthoDB" id="4543687at2"/>
<proteinExistence type="predicted"/>
<feature type="region of interest" description="Disordered" evidence="1">
    <location>
        <begin position="1"/>
        <end position="27"/>
    </location>
</feature>
<dbReference type="PANTHER" id="PTHR34846:SF10">
    <property type="entry name" value="CYTOPLASMIC PROTEIN"/>
    <property type="match status" value="1"/>
</dbReference>
<evidence type="ECO:0000313" key="3">
    <source>
        <dbReference type="EMBL" id="OIV36435.1"/>
    </source>
</evidence>
<dbReference type="EMBL" id="MLCF01000094">
    <property type="protein sequence ID" value="OIV36435.1"/>
    <property type="molecule type" value="Genomic_DNA"/>
</dbReference>
<dbReference type="GO" id="GO:0051920">
    <property type="term" value="F:peroxiredoxin activity"/>
    <property type="evidence" value="ECO:0007669"/>
    <property type="project" value="InterPro"/>
</dbReference>
<evidence type="ECO:0000313" key="4">
    <source>
        <dbReference type="Proteomes" id="UP000243342"/>
    </source>
</evidence>
<reference evidence="3 4" key="1">
    <citation type="submission" date="2016-10" db="EMBL/GenBank/DDBJ databases">
        <title>Genome sequence of Streptomyces gilvigriseus MUSC 26.</title>
        <authorList>
            <person name="Lee L.-H."/>
            <person name="Ser H.-L."/>
        </authorList>
    </citation>
    <scope>NUCLEOTIDE SEQUENCE [LARGE SCALE GENOMIC DNA]</scope>
    <source>
        <strain evidence="3 4">MUSC 26</strain>
    </source>
</reference>
<organism evidence="3 4">
    <name type="scientific">Mangrovactinospora gilvigrisea</name>
    <dbReference type="NCBI Taxonomy" id="1428644"/>
    <lineage>
        <taxon>Bacteria</taxon>
        <taxon>Bacillati</taxon>
        <taxon>Actinomycetota</taxon>
        <taxon>Actinomycetes</taxon>
        <taxon>Kitasatosporales</taxon>
        <taxon>Streptomycetaceae</taxon>
        <taxon>Mangrovactinospora</taxon>
    </lineage>
</organism>
<dbReference type="SUPFAM" id="SSF69118">
    <property type="entry name" value="AhpD-like"/>
    <property type="match status" value="1"/>
</dbReference>
<dbReference type="STRING" id="1428644.BIV57_16365"/>
<dbReference type="RefSeq" id="WP_071657615.1">
    <property type="nucleotide sequence ID" value="NZ_MLCF01000094.1"/>
</dbReference>
<comment type="caution">
    <text evidence="3">The sequence shown here is derived from an EMBL/GenBank/DDBJ whole genome shotgun (WGS) entry which is preliminary data.</text>
</comment>
<keyword evidence="3" id="KW-0560">Oxidoreductase</keyword>
<accession>A0A1J7BCN0</accession>
<gene>
    <name evidence="3" type="ORF">BIV57_16365</name>
</gene>